<reference evidence="3" key="1">
    <citation type="journal article" date="2021" name="Syst. Appl. Microbiol.">
        <title>Roseomonas hellenica sp. nov., isolated from roots of wild-growing Alkanna tinctoria.</title>
        <authorList>
            <person name="Rat A."/>
            <person name="Naranjo H.D."/>
            <person name="Lebbe L."/>
            <person name="Cnockaert M."/>
            <person name="Krigas N."/>
            <person name="Grigoriadou K."/>
            <person name="Maloupa E."/>
            <person name="Willems A."/>
        </authorList>
    </citation>
    <scope>NUCLEOTIDE SEQUENCE [LARGE SCALE GENOMIC DNA]</scope>
    <source>
        <strain evidence="3">LMG 31523</strain>
    </source>
</reference>
<proteinExistence type="predicted"/>
<feature type="compositionally biased region" description="Basic and acidic residues" evidence="1">
    <location>
        <begin position="16"/>
        <end position="34"/>
    </location>
</feature>
<feature type="region of interest" description="Disordered" evidence="1">
    <location>
        <begin position="15"/>
        <end position="34"/>
    </location>
</feature>
<name>A0ABS5F1M7_9PROT</name>
<comment type="caution">
    <text evidence="2">The sequence shown here is derived from an EMBL/GenBank/DDBJ whole genome shotgun (WGS) entry which is preliminary data.</text>
</comment>
<evidence type="ECO:0000313" key="2">
    <source>
        <dbReference type="EMBL" id="MBR0666470.1"/>
    </source>
</evidence>
<keyword evidence="3" id="KW-1185">Reference proteome</keyword>
<dbReference type="RefSeq" id="WP_211854141.1">
    <property type="nucleotide sequence ID" value="NZ_JAAGBB010000023.1"/>
</dbReference>
<accession>A0ABS5F1M7</accession>
<sequence length="86" mass="9172">MVGIAGITKVLGGLPDAKRAQPEARRERPAAERCPKCGHGHLRFDREVPAAAPGQPARRYYRCTAPDCEFESMAGPPVDTAAGITV</sequence>
<evidence type="ECO:0000256" key="1">
    <source>
        <dbReference type="SAM" id="MobiDB-lite"/>
    </source>
</evidence>
<protein>
    <recommendedName>
        <fullName evidence="4">Zinc finger Ogr/Delta-type domain-containing protein</fullName>
    </recommendedName>
</protein>
<evidence type="ECO:0008006" key="4">
    <source>
        <dbReference type="Google" id="ProtNLM"/>
    </source>
</evidence>
<organism evidence="2 3">
    <name type="scientific">Plastoroseomonas hellenica</name>
    <dbReference type="NCBI Taxonomy" id="2687306"/>
    <lineage>
        <taxon>Bacteria</taxon>
        <taxon>Pseudomonadati</taxon>
        <taxon>Pseudomonadota</taxon>
        <taxon>Alphaproteobacteria</taxon>
        <taxon>Acetobacterales</taxon>
        <taxon>Acetobacteraceae</taxon>
        <taxon>Plastoroseomonas</taxon>
    </lineage>
</organism>
<dbReference type="EMBL" id="JAAGBB010000023">
    <property type="protein sequence ID" value="MBR0666470.1"/>
    <property type="molecule type" value="Genomic_DNA"/>
</dbReference>
<gene>
    <name evidence="2" type="ORF">GXW71_19075</name>
</gene>
<evidence type="ECO:0000313" key="3">
    <source>
        <dbReference type="Proteomes" id="UP001196870"/>
    </source>
</evidence>
<dbReference type="Proteomes" id="UP001196870">
    <property type="component" value="Unassembled WGS sequence"/>
</dbReference>